<protein>
    <submittedName>
        <fullName evidence="2">Dual specificity protein phosphatase 6</fullName>
    </submittedName>
</protein>
<keyword evidence="3" id="KW-1185">Reference proteome</keyword>
<accession>A0A4D9EE05</accession>
<name>A0A4D9EE05_9SAUR</name>
<feature type="region of interest" description="Disordered" evidence="1">
    <location>
        <begin position="128"/>
        <end position="158"/>
    </location>
</feature>
<organism evidence="2 3">
    <name type="scientific">Platysternon megacephalum</name>
    <name type="common">big-headed turtle</name>
    <dbReference type="NCBI Taxonomy" id="55544"/>
    <lineage>
        <taxon>Eukaryota</taxon>
        <taxon>Metazoa</taxon>
        <taxon>Chordata</taxon>
        <taxon>Craniata</taxon>
        <taxon>Vertebrata</taxon>
        <taxon>Euteleostomi</taxon>
        <taxon>Archelosauria</taxon>
        <taxon>Testudinata</taxon>
        <taxon>Testudines</taxon>
        <taxon>Cryptodira</taxon>
        <taxon>Durocryptodira</taxon>
        <taxon>Testudinoidea</taxon>
        <taxon>Platysternidae</taxon>
        <taxon>Platysternon</taxon>
    </lineage>
</organism>
<dbReference type="AlphaFoldDB" id="A0A4D9EE05"/>
<comment type="caution">
    <text evidence="2">The sequence shown here is derived from an EMBL/GenBank/DDBJ whole genome shotgun (WGS) entry which is preliminary data.</text>
</comment>
<reference evidence="2 3" key="2">
    <citation type="submission" date="2019-04" db="EMBL/GenBank/DDBJ databases">
        <title>The genome sequence of big-headed turtle.</title>
        <authorList>
            <person name="Gong S."/>
        </authorList>
    </citation>
    <scope>NUCLEOTIDE SEQUENCE [LARGE SCALE GENOMIC DNA]</scope>
    <source>
        <strain evidence="2">DO16091913</strain>
        <tissue evidence="2">Muscle</tissue>
    </source>
</reference>
<evidence type="ECO:0000313" key="3">
    <source>
        <dbReference type="Proteomes" id="UP000297703"/>
    </source>
</evidence>
<feature type="compositionally biased region" description="Basic and acidic residues" evidence="1">
    <location>
        <begin position="134"/>
        <end position="144"/>
    </location>
</feature>
<reference evidence="2 3" key="1">
    <citation type="submission" date="2019-04" db="EMBL/GenBank/DDBJ databases">
        <title>Draft genome of the big-headed turtle Platysternon megacephalum.</title>
        <authorList>
            <person name="Gong S."/>
        </authorList>
    </citation>
    <scope>NUCLEOTIDE SEQUENCE [LARGE SCALE GENOMIC DNA]</scope>
    <source>
        <strain evidence="2">DO16091913</strain>
        <tissue evidence="2">Muscle</tissue>
    </source>
</reference>
<dbReference type="Proteomes" id="UP000297703">
    <property type="component" value="Unassembled WGS sequence"/>
</dbReference>
<evidence type="ECO:0000256" key="1">
    <source>
        <dbReference type="SAM" id="MobiDB-lite"/>
    </source>
</evidence>
<gene>
    <name evidence="2" type="ORF">DR999_PMT11534</name>
</gene>
<sequence>MQQPWDQGSFHEREVLSPLEQEHWLLGPVYSVGYTSPLTLLRSLPVGCPRPAAGLGEAGAPCAVCKPGCPSPFRPATEGSCPDAPAWLLPALSGVTRAQRGRLRVGLLHTAGLIRPRPTPVSTAVLGRAALTSPKRESDTENPDRAPQGWEGEKEEGV</sequence>
<proteinExistence type="predicted"/>
<evidence type="ECO:0000313" key="2">
    <source>
        <dbReference type="EMBL" id="TFK05898.1"/>
    </source>
</evidence>
<dbReference type="EMBL" id="QXTE01000107">
    <property type="protein sequence ID" value="TFK05898.1"/>
    <property type="molecule type" value="Genomic_DNA"/>
</dbReference>